<sequence>MFSEHPYMFHFEKAEAALGYLSSSLQWLAASNTCVLRELDFKKIQRLLKQIERLQPSVSTVYNRMAPVNSLPPEILGSIFERNKDSPRLHGVEISSPSISWPVIQSVCRYWRNIAIQTPELWNYIRVTKSQLNAYGLCDLNESPVLTSIRRSSHLPLIVSIASAPYLENKQAGCIALASDLKPYTSRIHELHMRGDLVPNVLDLFASDGGEHSLEYLSVVDIGLGYYDSREFVRFRKWRVLYLHTLHVDAYSGWGGAPFTTLRHLLIRNQDFNSIKDLRRLHRVLSKNPHLEDFVLESCYVNPEMDSGFETLPRLNMPYLKHIVVKAQDAEDDIYLIIQLIERKLVLQAGHAKSYSHMNHIDLFHLFESNQELCIFPAKRLFVSHRHTVKIVVGTDDNSSFLVVTRPLSFLAKYALRPEPSQVSELWLQTRSVDYQDIIGIVTADALQGVTKLVLLTDVDRYLCSITEHSCFPLLSEIHLLISWDGLDSIGVILSNIVYCLIARRDGGHPVSKLQITLNSTVDRAAQVFESWKEYEGEFREVVFNVTFEDASDNPRRMELPKICMEGPPAQLLWKPWDNGYIENQPKLGS</sequence>
<comment type="caution">
    <text evidence="1">The sequence shown here is derived from an EMBL/GenBank/DDBJ whole genome shotgun (WGS) entry which is preliminary data.</text>
</comment>
<name>A0ACB8U052_9APHY</name>
<evidence type="ECO:0000313" key="1">
    <source>
        <dbReference type="EMBL" id="KAI0087619.1"/>
    </source>
</evidence>
<dbReference type="Proteomes" id="UP001055072">
    <property type="component" value="Unassembled WGS sequence"/>
</dbReference>
<keyword evidence="2" id="KW-1185">Reference proteome</keyword>
<reference evidence="1" key="1">
    <citation type="journal article" date="2021" name="Environ. Microbiol.">
        <title>Gene family expansions and transcriptome signatures uncover fungal adaptations to wood decay.</title>
        <authorList>
            <person name="Hage H."/>
            <person name="Miyauchi S."/>
            <person name="Viragh M."/>
            <person name="Drula E."/>
            <person name="Min B."/>
            <person name="Chaduli D."/>
            <person name="Navarro D."/>
            <person name="Favel A."/>
            <person name="Norest M."/>
            <person name="Lesage-Meessen L."/>
            <person name="Balint B."/>
            <person name="Merenyi Z."/>
            <person name="de Eugenio L."/>
            <person name="Morin E."/>
            <person name="Martinez A.T."/>
            <person name="Baldrian P."/>
            <person name="Stursova M."/>
            <person name="Martinez M.J."/>
            <person name="Novotny C."/>
            <person name="Magnuson J.K."/>
            <person name="Spatafora J.W."/>
            <person name="Maurice S."/>
            <person name="Pangilinan J."/>
            <person name="Andreopoulos W."/>
            <person name="LaButti K."/>
            <person name="Hundley H."/>
            <person name="Na H."/>
            <person name="Kuo A."/>
            <person name="Barry K."/>
            <person name="Lipzen A."/>
            <person name="Henrissat B."/>
            <person name="Riley R."/>
            <person name="Ahrendt S."/>
            <person name="Nagy L.G."/>
            <person name="Grigoriev I.V."/>
            <person name="Martin F."/>
            <person name="Rosso M.N."/>
        </authorList>
    </citation>
    <scope>NUCLEOTIDE SEQUENCE</scope>
    <source>
        <strain evidence="1">CBS 384.51</strain>
    </source>
</reference>
<organism evidence="1 2">
    <name type="scientific">Irpex rosettiformis</name>
    <dbReference type="NCBI Taxonomy" id="378272"/>
    <lineage>
        <taxon>Eukaryota</taxon>
        <taxon>Fungi</taxon>
        <taxon>Dikarya</taxon>
        <taxon>Basidiomycota</taxon>
        <taxon>Agaricomycotina</taxon>
        <taxon>Agaricomycetes</taxon>
        <taxon>Polyporales</taxon>
        <taxon>Irpicaceae</taxon>
        <taxon>Irpex</taxon>
    </lineage>
</organism>
<accession>A0ACB8U052</accession>
<proteinExistence type="predicted"/>
<protein>
    <submittedName>
        <fullName evidence="1">Uncharacterized protein</fullName>
    </submittedName>
</protein>
<gene>
    <name evidence="1" type="ORF">BDY19DRAFT_954600</name>
</gene>
<evidence type="ECO:0000313" key="2">
    <source>
        <dbReference type="Proteomes" id="UP001055072"/>
    </source>
</evidence>
<dbReference type="EMBL" id="MU274917">
    <property type="protein sequence ID" value="KAI0087619.1"/>
    <property type="molecule type" value="Genomic_DNA"/>
</dbReference>